<name>A0ABD1Y6H1_9MARC</name>
<dbReference type="AlphaFoldDB" id="A0ABD1Y6H1"/>
<dbReference type="Pfam" id="PF14033">
    <property type="entry name" value="DUF4246"/>
    <property type="match status" value="2"/>
</dbReference>
<feature type="domain" description="DUF4246" evidence="1">
    <location>
        <begin position="312"/>
        <end position="472"/>
    </location>
</feature>
<sequence length="547" mass="62885">MDEVLEDYYRGEITFDDKEEEGNTEALLQEMLLKERENRMASESGTSEGLKRAIRSKTQWEEKVFDESLSKKYKLEAQEQGISADIVDTALGQLREEANYILRGRSADEGGAGSSASACSGRGEDASEIVSVNFDELKKAVSAVHDKIQAGELGIAEPLEEKGNGIWIVDRVVPKQLRNLLERRLDAIANSPNKDFHPNTNDQVQDLIHPSLFPYIEEVSPLLVDPSLLPKKPTISYWRRQYEDSTYQWLPAELFVDEKGSVKIETYINNLDERQHEDLYRGIELLFQIFVPLFEKLSIEPTQINGDLSPRLQLHNRKLQVIVKAANYVIQPKGQVYEGSWHVEGMSHERIVASGIYYYSTSSCLKDGGLEFRRERDEYEDYPQTDQYDWSMQEEMGDDFPNLDGLTMNIPLGTVPTVEDRLIIFPNSLQHKVSGIENTSEDQVGTRKILVFFLVDPNSEIVSTRHVPPQQWERQVPQLVNLMCLVVKRVTGKFFPLPMIQDIVSRAKSGLTLAEARRHRLELMRERKYKVEHDNEEWEREYSLCEH</sequence>
<keyword evidence="3" id="KW-1185">Reference proteome</keyword>
<dbReference type="Proteomes" id="UP001605036">
    <property type="component" value="Unassembled WGS sequence"/>
</dbReference>
<protein>
    <recommendedName>
        <fullName evidence="1">DUF4246 domain-containing protein</fullName>
    </recommendedName>
</protein>
<feature type="domain" description="DUF4246" evidence="1">
    <location>
        <begin position="134"/>
        <end position="298"/>
    </location>
</feature>
<reference evidence="2 3" key="1">
    <citation type="submission" date="2024-09" db="EMBL/GenBank/DDBJ databases">
        <title>Chromosome-scale assembly of Riccia fluitans.</title>
        <authorList>
            <person name="Paukszto L."/>
            <person name="Sawicki J."/>
            <person name="Karawczyk K."/>
            <person name="Piernik-Szablinska J."/>
            <person name="Szczecinska M."/>
            <person name="Mazdziarz M."/>
        </authorList>
    </citation>
    <scope>NUCLEOTIDE SEQUENCE [LARGE SCALE GENOMIC DNA]</scope>
    <source>
        <strain evidence="2">Rf_01</strain>
        <tissue evidence="2">Aerial parts of the thallus</tissue>
    </source>
</reference>
<organism evidence="2 3">
    <name type="scientific">Riccia fluitans</name>
    <dbReference type="NCBI Taxonomy" id="41844"/>
    <lineage>
        <taxon>Eukaryota</taxon>
        <taxon>Viridiplantae</taxon>
        <taxon>Streptophyta</taxon>
        <taxon>Embryophyta</taxon>
        <taxon>Marchantiophyta</taxon>
        <taxon>Marchantiopsida</taxon>
        <taxon>Marchantiidae</taxon>
        <taxon>Marchantiales</taxon>
        <taxon>Ricciaceae</taxon>
        <taxon>Riccia</taxon>
    </lineage>
</organism>
<gene>
    <name evidence="2" type="ORF">R1flu_002561</name>
</gene>
<comment type="caution">
    <text evidence="2">The sequence shown here is derived from an EMBL/GenBank/DDBJ whole genome shotgun (WGS) entry which is preliminary data.</text>
</comment>
<dbReference type="InterPro" id="IPR049192">
    <property type="entry name" value="DUF4246_C"/>
</dbReference>
<dbReference type="InterPro" id="IPR025340">
    <property type="entry name" value="DUF4246"/>
</dbReference>
<dbReference type="EMBL" id="JBHFFA010000006">
    <property type="protein sequence ID" value="KAL2622356.1"/>
    <property type="molecule type" value="Genomic_DNA"/>
</dbReference>
<proteinExistence type="predicted"/>
<evidence type="ECO:0000313" key="3">
    <source>
        <dbReference type="Proteomes" id="UP001605036"/>
    </source>
</evidence>
<dbReference type="PANTHER" id="PTHR33119">
    <property type="entry name" value="IFI3P"/>
    <property type="match status" value="1"/>
</dbReference>
<evidence type="ECO:0000313" key="2">
    <source>
        <dbReference type="EMBL" id="KAL2622356.1"/>
    </source>
</evidence>
<accession>A0ABD1Y6H1</accession>
<dbReference type="PANTHER" id="PTHR33119:SF1">
    <property type="entry name" value="FE2OG DIOXYGENASE DOMAIN-CONTAINING PROTEIN"/>
    <property type="match status" value="1"/>
</dbReference>
<evidence type="ECO:0000259" key="1">
    <source>
        <dbReference type="Pfam" id="PF14033"/>
    </source>
</evidence>